<name>A0A0A9CLB3_ARUDO</name>
<reference evidence="1" key="1">
    <citation type="submission" date="2014-09" db="EMBL/GenBank/DDBJ databases">
        <authorList>
            <person name="Magalhaes I.L.F."/>
            <person name="Oliveira U."/>
            <person name="Santos F.R."/>
            <person name="Vidigal T.H.D.A."/>
            <person name="Brescovit A.D."/>
            <person name="Santos A.J."/>
        </authorList>
    </citation>
    <scope>NUCLEOTIDE SEQUENCE</scope>
    <source>
        <tissue evidence="1">Shoot tissue taken approximately 20 cm above the soil surface</tissue>
    </source>
</reference>
<sequence>MYIIMATLVYNENFCATIQVAVFTGV</sequence>
<dbReference type="EMBL" id="GBRH01223750">
    <property type="protein sequence ID" value="JAD74145.1"/>
    <property type="molecule type" value="Transcribed_RNA"/>
</dbReference>
<reference evidence="1" key="2">
    <citation type="journal article" date="2015" name="Data Brief">
        <title>Shoot transcriptome of the giant reed, Arundo donax.</title>
        <authorList>
            <person name="Barrero R.A."/>
            <person name="Guerrero F.D."/>
            <person name="Moolhuijzen P."/>
            <person name="Goolsby J.A."/>
            <person name="Tidwell J."/>
            <person name="Bellgard S.E."/>
            <person name="Bellgard M.I."/>
        </authorList>
    </citation>
    <scope>NUCLEOTIDE SEQUENCE</scope>
    <source>
        <tissue evidence="1">Shoot tissue taken approximately 20 cm above the soil surface</tissue>
    </source>
</reference>
<dbReference type="AlphaFoldDB" id="A0A0A9CLB3"/>
<protein>
    <submittedName>
        <fullName evidence="1">Uncharacterized protein</fullName>
    </submittedName>
</protein>
<evidence type="ECO:0000313" key="1">
    <source>
        <dbReference type="EMBL" id="JAD74145.1"/>
    </source>
</evidence>
<organism evidence="1">
    <name type="scientific">Arundo donax</name>
    <name type="common">Giant reed</name>
    <name type="synonym">Donax arundinaceus</name>
    <dbReference type="NCBI Taxonomy" id="35708"/>
    <lineage>
        <taxon>Eukaryota</taxon>
        <taxon>Viridiplantae</taxon>
        <taxon>Streptophyta</taxon>
        <taxon>Embryophyta</taxon>
        <taxon>Tracheophyta</taxon>
        <taxon>Spermatophyta</taxon>
        <taxon>Magnoliopsida</taxon>
        <taxon>Liliopsida</taxon>
        <taxon>Poales</taxon>
        <taxon>Poaceae</taxon>
        <taxon>PACMAD clade</taxon>
        <taxon>Arundinoideae</taxon>
        <taxon>Arundineae</taxon>
        <taxon>Arundo</taxon>
    </lineage>
</organism>
<accession>A0A0A9CLB3</accession>
<proteinExistence type="predicted"/>